<name>A0ACD2HLK8_9GAMM</name>
<organism evidence="1 2">
    <name type="scientific">Pseudidiomarina tainanensis</name>
    <dbReference type="NCBI Taxonomy" id="502365"/>
    <lineage>
        <taxon>Bacteria</taxon>
        <taxon>Pseudomonadati</taxon>
        <taxon>Pseudomonadota</taxon>
        <taxon>Gammaproteobacteria</taxon>
        <taxon>Alteromonadales</taxon>
        <taxon>Idiomarinaceae</taxon>
        <taxon>Pseudidiomarina</taxon>
    </lineage>
</organism>
<keyword evidence="2" id="KW-1185">Reference proteome</keyword>
<accession>A0ACD2HLK8</accession>
<sequence>MPHPKLVQFKALGQYLDLLLDAICVVNSNGEFIYVSGGGERVFGYKPEEMIGHSMFKFMHPEDHDKTRAVVAEIMQGIAKINVENRYIRKNGDVAHILWSARYSKEDDFRIAVARDVTEQRQAESERLQLLQRLEQQALYDPLTELPNRAYFYQRALQVLQRRSEVALLYLDLNKFKEINDSFGHAIGDRVLKVAAQRITESLRTNDMVARIGGDEFVVLLERIQSVTDAKHIAEKIVHAFQNPIEVNAGQPFTVGISIGIALSKDCGRELEQLLLKADNAMYQAKLMTDNRIKVAADDK</sequence>
<dbReference type="Proteomes" id="UP000293092">
    <property type="component" value="Unassembled WGS sequence"/>
</dbReference>
<comment type="caution">
    <text evidence="1">The sequence shown here is derived from an EMBL/GenBank/DDBJ whole genome shotgun (WGS) entry which is preliminary data.</text>
</comment>
<evidence type="ECO:0000313" key="1">
    <source>
        <dbReference type="EMBL" id="RZQ57104.1"/>
    </source>
</evidence>
<reference evidence="1" key="1">
    <citation type="submission" date="2017-11" db="EMBL/GenBank/DDBJ databases">
        <title>Comparative genomic and phylogenomic analyses of the family Idiomarinaceae.</title>
        <authorList>
            <person name="Liu Y."/>
            <person name="Shao Z."/>
        </authorList>
    </citation>
    <scope>NUCLEOTIDE SEQUENCE</scope>
    <source>
        <strain evidence="1">PIN1</strain>
    </source>
</reference>
<evidence type="ECO:0000313" key="2">
    <source>
        <dbReference type="Proteomes" id="UP000293092"/>
    </source>
</evidence>
<protein>
    <submittedName>
        <fullName evidence="1">PAS domain S-box protein</fullName>
    </submittedName>
</protein>
<proteinExistence type="predicted"/>
<dbReference type="EMBL" id="PIQJ01000001">
    <property type="protein sequence ID" value="RZQ57104.1"/>
    <property type="molecule type" value="Genomic_DNA"/>
</dbReference>
<gene>
    <name evidence="1" type="ORF">CWI82_07500</name>
</gene>